<organism evidence="2 3">
    <name type="scientific">Leersia perrieri</name>
    <dbReference type="NCBI Taxonomy" id="77586"/>
    <lineage>
        <taxon>Eukaryota</taxon>
        <taxon>Viridiplantae</taxon>
        <taxon>Streptophyta</taxon>
        <taxon>Embryophyta</taxon>
        <taxon>Tracheophyta</taxon>
        <taxon>Spermatophyta</taxon>
        <taxon>Magnoliopsida</taxon>
        <taxon>Liliopsida</taxon>
        <taxon>Poales</taxon>
        <taxon>Poaceae</taxon>
        <taxon>BOP clade</taxon>
        <taxon>Oryzoideae</taxon>
        <taxon>Oryzeae</taxon>
        <taxon>Oryzinae</taxon>
        <taxon>Leersia</taxon>
    </lineage>
</organism>
<reference evidence="2" key="3">
    <citation type="submission" date="2015-04" db="UniProtKB">
        <authorList>
            <consortium name="EnsemblPlants"/>
        </authorList>
    </citation>
    <scope>IDENTIFICATION</scope>
</reference>
<dbReference type="eggNOG" id="ENOG502R7C3">
    <property type="taxonomic scope" value="Eukaryota"/>
</dbReference>
<keyword evidence="3" id="KW-1185">Reference proteome</keyword>
<reference evidence="2 3" key="1">
    <citation type="submission" date="2012-08" db="EMBL/GenBank/DDBJ databases">
        <title>Oryza genome evolution.</title>
        <authorList>
            <person name="Wing R.A."/>
        </authorList>
    </citation>
    <scope>NUCLEOTIDE SEQUENCE</scope>
</reference>
<name>A0A0D9V5L7_9ORYZ</name>
<evidence type="ECO:0000313" key="2">
    <source>
        <dbReference type="EnsemblPlants" id="LPERR01G26380.1"/>
    </source>
</evidence>
<sequence length="149" mass="15990">MEEFQEADILWPDTAAPSSQEGAAPSEMCYELAASCCCSATSSGASLFGRCCSEGFLSGSPSTAGASNRDDDDEEELMEADVLWPDTARPVDDQPCGGERGYHWWSRCDLGLAGRRAKPVVAIAVRRDGWRPDASSPIDIPVKVAARCR</sequence>
<dbReference type="EnsemblPlants" id="LPERR01G26380.1">
    <property type="protein sequence ID" value="LPERR01G26380.1"/>
    <property type="gene ID" value="LPERR01G26380"/>
</dbReference>
<evidence type="ECO:0000256" key="1">
    <source>
        <dbReference type="SAM" id="MobiDB-lite"/>
    </source>
</evidence>
<dbReference type="AlphaFoldDB" id="A0A0D9V5L7"/>
<reference evidence="3" key="2">
    <citation type="submission" date="2013-12" db="EMBL/GenBank/DDBJ databases">
        <authorList>
            <person name="Yu Y."/>
            <person name="Lee S."/>
            <person name="de Baynast K."/>
            <person name="Wissotski M."/>
            <person name="Liu L."/>
            <person name="Talag J."/>
            <person name="Goicoechea J."/>
            <person name="Angelova A."/>
            <person name="Jetty R."/>
            <person name="Kudrna D."/>
            <person name="Golser W."/>
            <person name="Rivera L."/>
            <person name="Zhang J."/>
            <person name="Wing R."/>
        </authorList>
    </citation>
    <scope>NUCLEOTIDE SEQUENCE</scope>
</reference>
<dbReference type="Proteomes" id="UP000032180">
    <property type="component" value="Chromosome 1"/>
</dbReference>
<evidence type="ECO:0000313" key="3">
    <source>
        <dbReference type="Proteomes" id="UP000032180"/>
    </source>
</evidence>
<feature type="region of interest" description="Disordered" evidence="1">
    <location>
        <begin position="1"/>
        <end position="22"/>
    </location>
</feature>
<accession>A0A0D9V5L7</accession>
<protein>
    <submittedName>
        <fullName evidence="2">Uncharacterized protein</fullName>
    </submittedName>
</protein>
<dbReference type="HOGENOM" id="CLU_135868_0_0_1"/>
<proteinExistence type="predicted"/>
<dbReference type="Gramene" id="LPERR01G26380.1">
    <property type="protein sequence ID" value="LPERR01G26380.1"/>
    <property type="gene ID" value="LPERR01G26380"/>
</dbReference>